<feature type="domain" description="tRNA (32-2'-O)-methyltransferase regulator THADA-like C-terminal TPR repeats region" evidence="5">
    <location>
        <begin position="955"/>
        <end position="1112"/>
    </location>
</feature>
<evidence type="ECO:0000259" key="3">
    <source>
        <dbReference type="Pfam" id="PF10350"/>
    </source>
</evidence>
<keyword evidence="2" id="KW-0819">tRNA processing</keyword>
<proteinExistence type="inferred from homology"/>
<keyword evidence="7" id="KW-1185">Reference proteome</keyword>
<evidence type="ECO:0000259" key="4">
    <source>
        <dbReference type="Pfam" id="PF25150"/>
    </source>
</evidence>
<dbReference type="Proteomes" id="UP000184188">
    <property type="component" value="Unassembled WGS sequence"/>
</dbReference>
<dbReference type="Pfam" id="PF25151">
    <property type="entry name" value="TPR_Trm732_C"/>
    <property type="match status" value="1"/>
</dbReference>
<sequence>MEEIAGKIQILPPDLLREISKGSLVRYVNECNDARKVSQLWQSLLMTFSTASLSNDHTTAACNAVSAFLDAASASENEETQQLAFSGQTWLAVFQVYLDRFEYTKPKPMRQVLISLVTILAKNQDSQEKNALRSRIGDAVLPGVILSEQRSRLKGSLVSLDVFIRKTAVTVSDLVDMTATWLLNNYERFLALCVDDCKALSITPAQFAQADMQNQEYVASLREIAAKVFVLSLLKQVQNKELASVSGSVLATFVERMKYELESQQVSPEESQQWSAIWAAPFKHISLRNLDNLETIANNVFEPLFTADPSGFKVFINQLPVKSLLAGDMTDAPLAEYMVLFAALQVGKKLGLVHEDHYFTNSASKKTADEVVVLNSEIIGQFLLHRESSIRIATLALLITTFSTTKPVSAAAMRVIMKGLPSMHAESDAYSRGEVVSLTRKLIVRLKSGVTDDQKSTLATTTDSTQQAKTDSNSLYFQRSDTATRAYLGAYIDFLKADLQSTASYQRHITALKALGLVLESGLDTRVVRTQSAKPDPAQVKWKLHMEVVDSSLLRLLVDLLLDPFEEVRATSLNIIKLFPRDILLTGLASSAESKPNVGVHLIDALSRAEQLASNTSRADHADTVARLYHLLFSVAATGQATATSRQWWETKIGIVDAILKKLEEKLSLPGGLFSSAMRNAPLHGYVSALRYIILTPKFYQLISDEPGKDFGPWRTIHTRISKICDQIWLEVRPVLCIDSPEGHTDEPAEDMDVGPKDILSYSWRALRESSLLLHSTLANTTYGPRGDDGLKRADYEKIGTASFIQLAELRHRGAFTTVSQTFATCCQRCSQSNDPSISSLPQGWYQEAKKIIFETASKLTRRSAGIPALVTGVLSSTLRGPLFQQVITELLEITGLLAEQSETTQDMELPQVHAMNCLKDIFTNNKLGPRTEAYVMPALTLSAERMGSPIWNLRNSGLMLFRALLTRMYRDIPGARLGFGGESGSEPGARVSFHKYPGLMQLVSDLLAPEGLNKVIEAGSIDMVTERVFPALELVGEKIPMLSDNDDTTLRDLVLHWINSPVWGIREHAARVYASLLNRSDILQELQKLIDFESQQTSQNLLHGKAMCIRYALRRFQYTPQPYWNGHIDEIVSLLRRAFSLLFPSSRSPFVASALMETLNDTVEQSVRNGQEGRMATFLEEVFENHDLYDILDYLLNTNEPSWKSSSTTRASSLLRRTLAWAAVLKMMLRGRESDLTLFLQALSSFDPNAARWILEELDGLFGEKEAYRVNLLNIYTSILLGDHLEIVRTSATANLASILERLLDYRHDNLKGINLPWDALSERFRSAEETENWNREMSDAGLRLQGCLLAVKASLSQWQALPDFGSALRSWTTKLRFALQEETEFTTRLAAVKSLGTFGRILRPLGSPARTDPVFLDVYLILYDMLNDDDEELRDISAATASWALSYSSVSPSKAVALAPLNASGLLAEFIARSYSDSPLLSQRIFNYACGQGPRISDCSGAPKLVPVSDLFSELRKESTVLFVEEKQNLFIDDVRELGLWSQKLSILTESSYQEGLVKSLSQWVSDGLGYIADLSTEETGKDGLLGWASKPETFTLGLRVFSLATAFTSDSFAGRQYLGQDREVLRRRLQTLQETGQAAYLHHEWLSMIQKALE</sequence>
<feature type="domain" description="tRNA (32-2'-O)-methyltransferase regulator THADA-like TPR repeats region" evidence="4">
    <location>
        <begin position="274"/>
        <end position="569"/>
    </location>
</feature>
<dbReference type="InterPro" id="IPR056843">
    <property type="entry name" value="THADA-like_TPR"/>
</dbReference>
<reference evidence="7" key="1">
    <citation type="journal article" date="2017" name="Genome Biol.">
        <title>Comparative genomics reveals high biological diversity and specific adaptations in the industrially and medically important fungal genus Aspergillus.</title>
        <authorList>
            <person name="de Vries R.P."/>
            <person name="Riley R."/>
            <person name="Wiebenga A."/>
            <person name="Aguilar-Osorio G."/>
            <person name="Amillis S."/>
            <person name="Uchima C.A."/>
            <person name="Anderluh G."/>
            <person name="Asadollahi M."/>
            <person name="Askin M."/>
            <person name="Barry K."/>
            <person name="Battaglia E."/>
            <person name="Bayram O."/>
            <person name="Benocci T."/>
            <person name="Braus-Stromeyer S.A."/>
            <person name="Caldana C."/>
            <person name="Canovas D."/>
            <person name="Cerqueira G.C."/>
            <person name="Chen F."/>
            <person name="Chen W."/>
            <person name="Choi C."/>
            <person name="Clum A."/>
            <person name="Dos Santos R.A."/>
            <person name="Damasio A.R."/>
            <person name="Diallinas G."/>
            <person name="Emri T."/>
            <person name="Fekete E."/>
            <person name="Flipphi M."/>
            <person name="Freyberg S."/>
            <person name="Gallo A."/>
            <person name="Gournas C."/>
            <person name="Habgood R."/>
            <person name="Hainaut M."/>
            <person name="Harispe M.L."/>
            <person name="Henrissat B."/>
            <person name="Hilden K.S."/>
            <person name="Hope R."/>
            <person name="Hossain A."/>
            <person name="Karabika E."/>
            <person name="Karaffa L."/>
            <person name="Karanyi Z."/>
            <person name="Krasevec N."/>
            <person name="Kuo A."/>
            <person name="Kusch H."/>
            <person name="LaButti K."/>
            <person name="Lagendijk E.L."/>
            <person name="Lapidus A."/>
            <person name="Levasseur A."/>
            <person name="Lindquist E."/>
            <person name="Lipzen A."/>
            <person name="Logrieco A.F."/>
            <person name="MacCabe A."/>
            <person name="Maekelae M.R."/>
            <person name="Malavazi I."/>
            <person name="Melin P."/>
            <person name="Meyer V."/>
            <person name="Mielnichuk N."/>
            <person name="Miskei M."/>
            <person name="Molnar A.P."/>
            <person name="Mule G."/>
            <person name="Ngan C.Y."/>
            <person name="Orejas M."/>
            <person name="Orosz E."/>
            <person name="Ouedraogo J.P."/>
            <person name="Overkamp K.M."/>
            <person name="Park H.-S."/>
            <person name="Perrone G."/>
            <person name="Piumi F."/>
            <person name="Punt P.J."/>
            <person name="Ram A.F."/>
            <person name="Ramon A."/>
            <person name="Rauscher S."/>
            <person name="Record E."/>
            <person name="Riano-Pachon D.M."/>
            <person name="Robert V."/>
            <person name="Roehrig J."/>
            <person name="Ruller R."/>
            <person name="Salamov A."/>
            <person name="Salih N.S."/>
            <person name="Samson R.A."/>
            <person name="Sandor E."/>
            <person name="Sanguinetti M."/>
            <person name="Schuetze T."/>
            <person name="Sepcic K."/>
            <person name="Shelest E."/>
            <person name="Sherlock G."/>
            <person name="Sophianopoulou V."/>
            <person name="Squina F.M."/>
            <person name="Sun H."/>
            <person name="Susca A."/>
            <person name="Todd R.B."/>
            <person name="Tsang A."/>
            <person name="Unkles S.E."/>
            <person name="van de Wiele N."/>
            <person name="van Rossen-Uffink D."/>
            <person name="Oliveira J.V."/>
            <person name="Vesth T.C."/>
            <person name="Visser J."/>
            <person name="Yu J.-H."/>
            <person name="Zhou M."/>
            <person name="Andersen M.R."/>
            <person name="Archer D.B."/>
            <person name="Baker S.E."/>
            <person name="Benoit I."/>
            <person name="Brakhage A.A."/>
            <person name="Braus G.H."/>
            <person name="Fischer R."/>
            <person name="Frisvad J.C."/>
            <person name="Goldman G.H."/>
            <person name="Houbraken J."/>
            <person name="Oakley B."/>
            <person name="Pocsi I."/>
            <person name="Scazzocchio C."/>
            <person name="Seiboth B."/>
            <person name="vanKuyk P.A."/>
            <person name="Wortman J."/>
            <person name="Dyer P.S."/>
            <person name="Grigoriev I.V."/>
        </authorList>
    </citation>
    <scope>NUCLEOTIDE SEQUENCE [LARGE SCALE GENOMIC DNA]</scope>
    <source>
        <strain evidence="7">CBS 506.65</strain>
    </source>
</reference>
<evidence type="ECO:0000313" key="6">
    <source>
        <dbReference type="EMBL" id="OJJ47298.1"/>
    </source>
</evidence>
<dbReference type="SUPFAM" id="SSF48371">
    <property type="entry name" value="ARM repeat"/>
    <property type="match status" value="1"/>
</dbReference>
<dbReference type="InterPro" id="IPR051954">
    <property type="entry name" value="tRNA_methyltransferase_THADA"/>
</dbReference>
<evidence type="ECO:0000256" key="1">
    <source>
        <dbReference type="ARBA" id="ARBA00010409"/>
    </source>
</evidence>
<dbReference type="GO" id="GO:0030488">
    <property type="term" value="P:tRNA methylation"/>
    <property type="evidence" value="ECO:0007669"/>
    <property type="project" value="TreeGrafter"/>
</dbReference>
<dbReference type="GeneID" id="34615791"/>
<dbReference type="InterPro" id="IPR016024">
    <property type="entry name" value="ARM-type_fold"/>
</dbReference>
<dbReference type="PANTHER" id="PTHR14387:SF0">
    <property type="entry name" value="DUF2428 DOMAIN-CONTAINING PROTEIN"/>
    <property type="match status" value="1"/>
</dbReference>
<dbReference type="OrthoDB" id="289314at2759"/>
<feature type="domain" description="DUF2428" evidence="3">
    <location>
        <begin position="717"/>
        <end position="953"/>
    </location>
</feature>
<dbReference type="Pfam" id="PF25150">
    <property type="entry name" value="TPR_Trm732"/>
    <property type="match status" value="1"/>
</dbReference>
<accession>A0A1L9SJC2</accession>
<dbReference type="InterPro" id="IPR019442">
    <property type="entry name" value="THADA/TRM732_DUF2428"/>
</dbReference>
<dbReference type="GO" id="GO:0005829">
    <property type="term" value="C:cytosol"/>
    <property type="evidence" value="ECO:0007669"/>
    <property type="project" value="TreeGrafter"/>
</dbReference>
<gene>
    <name evidence="6" type="ORF">ASPZODRAFT_65750</name>
</gene>
<comment type="similarity">
    <text evidence="1">Belongs to the THADA family.</text>
</comment>
<evidence type="ECO:0000313" key="7">
    <source>
        <dbReference type="Proteomes" id="UP000184188"/>
    </source>
</evidence>
<protein>
    <submittedName>
        <fullName evidence="6">Uncharacterized protein</fullName>
    </submittedName>
</protein>
<name>A0A1L9SJC2_9EURO</name>
<organism evidence="6 7">
    <name type="scientific">Penicilliopsis zonata CBS 506.65</name>
    <dbReference type="NCBI Taxonomy" id="1073090"/>
    <lineage>
        <taxon>Eukaryota</taxon>
        <taxon>Fungi</taxon>
        <taxon>Dikarya</taxon>
        <taxon>Ascomycota</taxon>
        <taxon>Pezizomycotina</taxon>
        <taxon>Eurotiomycetes</taxon>
        <taxon>Eurotiomycetidae</taxon>
        <taxon>Eurotiales</taxon>
        <taxon>Aspergillaceae</taxon>
        <taxon>Penicilliopsis</taxon>
    </lineage>
</organism>
<evidence type="ECO:0000256" key="2">
    <source>
        <dbReference type="ARBA" id="ARBA00022694"/>
    </source>
</evidence>
<dbReference type="Pfam" id="PF26523">
    <property type="entry name" value="Trm732_C"/>
    <property type="match status" value="1"/>
</dbReference>
<dbReference type="InterPro" id="IPR056842">
    <property type="entry name" value="THADA-like_TPR_C"/>
</dbReference>
<dbReference type="VEuPathDB" id="FungiDB:ASPZODRAFT_65750"/>
<dbReference type="Pfam" id="PF10350">
    <property type="entry name" value="DUF2428"/>
    <property type="match status" value="1"/>
</dbReference>
<dbReference type="STRING" id="1073090.A0A1L9SJC2"/>
<evidence type="ECO:0000259" key="5">
    <source>
        <dbReference type="Pfam" id="PF25151"/>
    </source>
</evidence>
<dbReference type="EMBL" id="KV878341">
    <property type="protein sequence ID" value="OJJ47298.1"/>
    <property type="molecule type" value="Genomic_DNA"/>
</dbReference>
<dbReference type="RefSeq" id="XP_022581808.1">
    <property type="nucleotide sequence ID" value="XM_022729327.1"/>
</dbReference>
<dbReference type="PANTHER" id="PTHR14387">
    <property type="entry name" value="THADA/DEATH RECEPTOR INTERACTING PROTEIN"/>
    <property type="match status" value="1"/>
</dbReference>